<dbReference type="InterPro" id="IPR058074">
    <property type="entry name" value="Bacteriocin-like"/>
</dbReference>
<dbReference type="OrthoDB" id="1267951at2"/>
<comment type="caution">
    <text evidence="1">The sequence shown here is derived from an EMBL/GenBank/DDBJ whole genome shotgun (WGS) entry which is preliminary data.</text>
</comment>
<dbReference type="Proteomes" id="UP000092651">
    <property type="component" value="Unassembled WGS sequence"/>
</dbReference>
<gene>
    <name evidence="1" type="ORF">BBI01_12040</name>
</gene>
<dbReference type="NCBIfam" id="NF047798">
    <property type="entry name" value="leader_Chryseo"/>
    <property type="match status" value="1"/>
</dbReference>
<dbReference type="EMBL" id="MAYH01000034">
    <property type="protein sequence ID" value="OCA70671.1"/>
    <property type="molecule type" value="Genomic_DNA"/>
</dbReference>
<evidence type="ECO:0000313" key="1">
    <source>
        <dbReference type="EMBL" id="OCA70671.1"/>
    </source>
</evidence>
<keyword evidence="2" id="KW-1185">Reference proteome</keyword>
<sequence>MKNLKKLNRKELGEVNGAIGSNCNRCPRNTTYGTGPNDAPCSAYQALPLYCKACVIVSIECMDGGVS</sequence>
<reference evidence="1 2" key="1">
    <citation type="submission" date="2016-07" db="EMBL/GenBank/DDBJ databases">
        <authorList>
            <person name="Jeong J.-J."/>
            <person name="Kim D.W."/>
            <person name="Sang M.K."/>
            <person name="Choi I.-G."/>
            <person name="Kim K.D."/>
        </authorList>
    </citation>
    <scope>NUCLEOTIDE SEQUENCE [LARGE SCALE GENOMIC DNA]</scope>
    <source>
        <strain evidence="1 2">UTM-3</strain>
    </source>
</reference>
<organism evidence="1 2">
    <name type="scientific">Chryseobacterium artocarpi</name>
    <dbReference type="NCBI Taxonomy" id="1414727"/>
    <lineage>
        <taxon>Bacteria</taxon>
        <taxon>Pseudomonadati</taxon>
        <taxon>Bacteroidota</taxon>
        <taxon>Flavobacteriia</taxon>
        <taxon>Flavobacteriales</taxon>
        <taxon>Weeksellaceae</taxon>
        <taxon>Chryseobacterium group</taxon>
        <taxon>Chryseobacterium</taxon>
    </lineage>
</organism>
<proteinExistence type="predicted"/>
<evidence type="ECO:0008006" key="3">
    <source>
        <dbReference type="Google" id="ProtNLM"/>
    </source>
</evidence>
<name>A0A1B8ZGE8_9FLAO</name>
<evidence type="ECO:0000313" key="2">
    <source>
        <dbReference type="Proteomes" id="UP000092651"/>
    </source>
</evidence>
<accession>A0A1B8ZGE8</accession>
<protein>
    <recommendedName>
        <fullName evidence="3">Bacteriocin</fullName>
    </recommendedName>
</protein>
<dbReference type="AlphaFoldDB" id="A0A1B8ZGE8"/>
<dbReference type="RefSeq" id="WP_065395080.1">
    <property type="nucleotide sequence ID" value="NZ_MAYH01000034.1"/>
</dbReference>